<keyword evidence="4" id="KW-0256">Endoplasmic reticulum</keyword>
<dbReference type="EMBL" id="SFCI01000866">
    <property type="protein sequence ID" value="TFY77614.1"/>
    <property type="molecule type" value="Genomic_DNA"/>
</dbReference>
<proteinExistence type="inferred from homology"/>
<dbReference type="PANTHER" id="PTHR12924:SF0">
    <property type="entry name" value="TRANSLOCON-ASSOCIATED PROTEIN SUBUNIT ALPHA"/>
    <property type="match status" value="1"/>
</dbReference>
<reference evidence="11 12" key="1">
    <citation type="submission" date="2019-02" db="EMBL/GenBank/DDBJ databases">
        <title>Genome sequencing of the rare red list fungi Hericium alpestre (H. flagellum).</title>
        <authorList>
            <person name="Buettner E."/>
            <person name="Kellner H."/>
        </authorList>
    </citation>
    <scope>NUCLEOTIDE SEQUENCE [LARGE SCALE GENOMIC DNA]</scope>
    <source>
        <strain evidence="11 12">DSM 108284</strain>
    </source>
</reference>
<organism evidence="11 12">
    <name type="scientific">Hericium alpestre</name>
    <dbReference type="NCBI Taxonomy" id="135208"/>
    <lineage>
        <taxon>Eukaryota</taxon>
        <taxon>Fungi</taxon>
        <taxon>Dikarya</taxon>
        <taxon>Basidiomycota</taxon>
        <taxon>Agaricomycotina</taxon>
        <taxon>Agaricomycetes</taxon>
        <taxon>Russulales</taxon>
        <taxon>Hericiaceae</taxon>
        <taxon>Hericium</taxon>
    </lineage>
</organism>
<keyword evidence="5 9" id="KW-1133">Transmembrane helix</keyword>
<comment type="similarity">
    <text evidence="8">Belongs to the IRC22 family.</text>
</comment>
<evidence type="ECO:0000256" key="4">
    <source>
        <dbReference type="ARBA" id="ARBA00022824"/>
    </source>
</evidence>
<comment type="function">
    <text evidence="7">Is probably involved in a pathway contributing to genomic integrity.</text>
</comment>
<evidence type="ECO:0008006" key="13">
    <source>
        <dbReference type="Google" id="ProtNLM"/>
    </source>
</evidence>
<evidence type="ECO:0000256" key="10">
    <source>
        <dbReference type="SAM" id="SignalP"/>
    </source>
</evidence>
<evidence type="ECO:0000256" key="7">
    <source>
        <dbReference type="ARBA" id="ARBA00037565"/>
    </source>
</evidence>
<dbReference type="GO" id="GO:0005789">
    <property type="term" value="C:endoplasmic reticulum membrane"/>
    <property type="evidence" value="ECO:0007669"/>
    <property type="project" value="UniProtKB-SubCell"/>
</dbReference>
<dbReference type="STRING" id="135208.A0A4Y9ZTQ2"/>
<name>A0A4Y9ZTQ2_9AGAM</name>
<feature type="non-terminal residue" evidence="11">
    <location>
        <position position="196"/>
    </location>
</feature>
<keyword evidence="3 10" id="KW-0732">Signal</keyword>
<feature type="transmembrane region" description="Helical" evidence="9">
    <location>
        <begin position="170"/>
        <end position="193"/>
    </location>
</feature>
<comment type="subcellular location">
    <subcellularLocation>
        <location evidence="1">Endoplasmic reticulum membrane</location>
        <topology evidence="1">Single-pass type I membrane protein</topology>
    </subcellularLocation>
</comment>
<evidence type="ECO:0000256" key="1">
    <source>
        <dbReference type="ARBA" id="ARBA00004115"/>
    </source>
</evidence>
<accession>A0A4Y9ZTQ2</accession>
<evidence type="ECO:0000256" key="3">
    <source>
        <dbReference type="ARBA" id="ARBA00022729"/>
    </source>
</evidence>
<comment type="caution">
    <text evidence="11">The sequence shown here is derived from an EMBL/GenBank/DDBJ whole genome shotgun (WGS) entry which is preliminary data.</text>
</comment>
<feature type="signal peptide" evidence="10">
    <location>
        <begin position="1"/>
        <end position="19"/>
    </location>
</feature>
<dbReference type="AlphaFoldDB" id="A0A4Y9ZTQ2"/>
<keyword evidence="6 9" id="KW-0472">Membrane</keyword>
<keyword evidence="2 9" id="KW-0812">Transmembrane</keyword>
<feature type="chain" id="PRO_5021332797" description="Translocon-associated protein subunit alpha" evidence="10">
    <location>
        <begin position="20"/>
        <end position="196"/>
    </location>
</feature>
<dbReference type="InterPro" id="IPR005595">
    <property type="entry name" value="TRAP_alpha"/>
</dbReference>
<sequence length="196" mass="21667">MRVSSWFATLALLATTVLAVEVSPVTDEDIVEEVVLDGEGKLEVVATFPESNPFGHVVNGERNQLFLDIVNKSPKNVTLLTVAGAFHDPRDDKLIKATNNMTYGIYLVEGAKIRLPYTFHSEYKTGDIKLNLFLEHLTDGEKQRIPIYESILTVVEPEFSIFDFKLITTYAVVAGLLGSLGYIAYLSFAPAAVKKP</sequence>
<evidence type="ECO:0000256" key="5">
    <source>
        <dbReference type="ARBA" id="ARBA00022989"/>
    </source>
</evidence>
<evidence type="ECO:0000256" key="9">
    <source>
        <dbReference type="SAM" id="Phobius"/>
    </source>
</evidence>
<evidence type="ECO:0000256" key="2">
    <source>
        <dbReference type="ARBA" id="ARBA00022692"/>
    </source>
</evidence>
<dbReference type="Pfam" id="PF03896">
    <property type="entry name" value="TRAP_alpha"/>
    <property type="match status" value="1"/>
</dbReference>
<gene>
    <name evidence="11" type="ORF">EWM64_g6397</name>
</gene>
<dbReference type="OrthoDB" id="1926781at2759"/>
<evidence type="ECO:0000313" key="12">
    <source>
        <dbReference type="Proteomes" id="UP000298061"/>
    </source>
</evidence>
<evidence type="ECO:0000256" key="8">
    <source>
        <dbReference type="ARBA" id="ARBA00038311"/>
    </source>
</evidence>
<protein>
    <recommendedName>
        <fullName evidence="13">Translocon-associated protein subunit alpha</fullName>
    </recommendedName>
</protein>
<evidence type="ECO:0000256" key="6">
    <source>
        <dbReference type="ARBA" id="ARBA00023136"/>
    </source>
</evidence>
<dbReference type="Proteomes" id="UP000298061">
    <property type="component" value="Unassembled WGS sequence"/>
</dbReference>
<evidence type="ECO:0000313" key="11">
    <source>
        <dbReference type="EMBL" id="TFY77614.1"/>
    </source>
</evidence>
<dbReference type="PANTHER" id="PTHR12924">
    <property type="entry name" value="TRANSLOCON-ASSOCIATED PROTEIN, ALPHA SUBUNIT"/>
    <property type="match status" value="1"/>
</dbReference>
<keyword evidence="12" id="KW-1185">Reference proteome</keyword>